<feature type="transmembrane region" description="Helical" evidence="5">
    <location>
        <begin position="238"/>
        <end position="257"/>
    </location>
</feature>
<evidence type="ECO:0000313" key="8">
    <source>
        <dbReference type="Proteomes" id="UP001310248"/>
    </source>
</evidence>
<dbReference type="PANTHER" id="PTHR32322:SF9">
    <property type="entry name" value="AMINO-ACID METABOLITE EFFLUX PUMP-RELATED"/>
    <property type="match status" value="1"/>
</dbReference>
<accession>A0ABU7G6G1</accession>
<proteinExistence type="predicted"/>
<feature type="transmembrane region" description="Helical" evidence="5">
    <location>
        <begin position="147"/>
        <end position="167"/>
    </location>
</feature>
<evidence type="ECO:0000256" key="1">
    <source>
        <dbReference type="ARBA" id="ARBA00004141"/>
    </source>
</evidence>
<evidence type="ECO:0000256" key="5">
    <source>
        <dbReference type="SAM" id="Phobius"/>
    </source>
</evidence>
<evidence type="ECO:0000256" key="3">
    <source>
        <dbReference type="ARBA" id="ARBA00022989"/>
    </source>
</evidence>
<feature type="transmembrane region" description="Helical" evidence="5">
    <location>
        <begin position="263"/>
        <end position="281"/>
    </location>
</feature>
<sequence length="294" mass="30579">MNKTSSYTTWLATVTALIAFAGNSVLCRLALGEPQIDAASFTAVRLLAGAITLAILLSLKPSSGSTQSKGSWWSGLMLFSYAACFSFAYLYLDTGIGALILFAAVQLSMVGISVFKGVRLGLGELAGILLAFSGLVVLLAPSEQAPVSLPGFVLMLVAGGAWGIYTLNGRGSLSPSRDTCFNFWRSLPFLVVLLPWLAMQSSISTYGLILAVSSGALASGLGYWIWYIALGGLSASQAAVLQLLVPLIAALGGWVFASEPLGLGFLLSAGLVLGGILLTIYSRQRLAKIAVQGG</sequence>
<comment type="caution">
    <text evidence="7">The sequence shown here is derived from an EMBL/GenBank/DDBJ whole genome shotgun (WGS) entry which is preliminary data.</text>
</comment>
<dbReference type="InterPro" id="IPR037185">
    <property type="entry name" value="EmrE-like"/>
</dbReference>
<dbReference type="PANTHER" id="PTHR32322">
    <property type="entry name" value="INNER MEMBRANE TRANSPORTER"/>
    <property type="match status" value="1"/>
</dbReference>
<feature type="transmembrane region" description="Helical" evidence="5">
    <location>
        <begin position="205"/>
        <end position="226"/>
    </location>
</feature>
<reference evidence="8" key="1">
    <citation type="submission" date="2023-07" db="EMBL/GenBank/DDBJ databases">
        <title>Draft genome sequence of Agarivorans aestuarii strain ZMCS4, a CAZymes producing bacteria isolated from the marine brown algae Clodostephus spongiosus.</title>
        <authorList>
            <person name="Lorente B."/>
            <person name="Cabral C."/>
            <person name="Frias J."/>
            <person name="Faria J."/>
            <person name="Toubarro D."/>
        </authorList>
    </citation>
    <scope>NUCLEOTIDE SEQUENCE [LARGE SCALE GENOMIC DNA]</scope>
    <source>
        <strain evidence="8">ZMCS4</strain>
    </source>
</reference>
<gene>
    <name evidence="7" type="ORF">SNR37_000313</name>
</gene>
<evidence type="ECO:0000256" key="2">
    <source>
        <dbReference type="ARBA" id="ARBA00022692"/>
    </source>
</evidence>
<name>A0ABU7G6G1_9ALTE</name>
<evidence type="ECO:0000313" key="7">
    <source>
        <dbReference type="EMBL" id="MEE1674991.1"/>
    </source>
</evidence>
<keyword evidence="4 5" id="KW-0472">Membrane</keyword>
<evidence type="ECO:0000259" key="6">
    <source>
        <dbReference type="Pfam" id="PF00892"/>
    </source>
</evidence>
<dbReference type="InterPro" id="IPR000620">
    <property type="entry name" value="EamA_dom"/>
</dbReference>
<comment type="subcellular location">
    <subcellularLocation>
        <location evidence="1">Membrane</location>
        <topology evidence="1">Multi-pass membrane protein</topology>
    </subcellularLocation>
</comment>
<feature type="transmembrane region" description="Helical" evidence="5">
    <location>
        <begin position="71"/>
        <end position="90"/>
    </location>
</feature>
<dbReference type="SUPFAM" id="SSF103481">
    <property type="entry name" value="Multidrug resistance efflux transporter EmrE"/>
    <property type="match status" value="2"/>
</dbReference>
<protein>
    <submittedName>
        <fullName evidence="7">DMT family transporter</fullName>
    </submittedName>
</protein>
<evidence type="ECO:0000256" key="4">
    <source>
        <dbReference type="ARBA" id="ARBA00023136"/>
    </source>
</evidence>
<dbReference type="RefSeq" id="WP_329775996.1">
    <property type="nucleotide sequence ID" value="NZ_JAYDYW010000011.1"/>
</dbReference>
<feature type="transmembrane region" description="Helical" evidence="5">
    <location>
        <begin position="122"/>
        <end position="141"/>
    </location>
</feature>
<feature type="domain" description="EamA" evidence="6">
    <location>
        <begin position="150"/>
        <end position="280"/>
    </location>
</feature>
<dbReference type="Pfam" id="PF00892">
    <property type="entry name" value="EamA"/>
    <property type="match status" value="1"/>
</dbReference>
<dbReference type="Proteomes" id="UP001310248">
    <property type="component" value="Unassembled WGS sequence"/>
</dbReference>
<organism evidence="7 8">
    <name type="scientific">Agarivorans aestuarii</name>
    <dbReference type="NCBI Taxonomy" id="1563703"/>
    <lineage>
        <taxon>Bacteria</taxon>
        <taxon>Pseudomonadati</taxon>
        <taxon>Pseudomonadota</taxon>
        <taxon>Gammaproteobacteria</taxon>
        <taxon>Alteromonadales</taxon>
        <taxon>Alteromonadaceae</taxon>
        <taxon>Agarivorans</taxon>
    </lineage>
</organism>
<feature type="transmembrane region" description="Helical" evidence="5">
    <location>
        <begin position="96"/>
        <end position="115"/>
    </location>
</feature>
<feature type="transmembrane region" description="Helical" evidence="5">
    <location>
        <begin position="42"/>
        <end position="59"/>
    </location>
</feature>
<keyword evidence="8" id="KW-1185">Reference proteome</keyword>
<dbReference type="InterPro" id="IPR050638">
    <property type="entry name" value="AA-Vitamin_Transporters"/>
</dbReference>
<keyword evidence="3 5" id="KW-1133">Transmembrane helix</keyword>
<dbReference type="EMBL" id="JAYDYW010000011">
    <property type="protein sequence ID" value="MEE1674991.1"/>
    <property type="molecule type" value="Genomic_DNA"/>
</dbReference>
<feature type="transmembrane region" description="Helical" evidence="5">
    <location>
        <begin position="179"/>
        <end position="199"/>
    </location>
</feature>
<keyword evidence="2 5" id="KW-0812">Transmembrane</keyword>